<dbReference type="PANTHER" id="PTHR23055">
    <property type="entry name" value="CALCIUM BINDING PROTEINS"/>
    <property type="match status" value="1"/>
</dbReference>
<gene>
    <name evidence="6" type="ORF">BSTOLATCC_MIC56026</name>
</gene>
<comment type="similarity">
    <text evidence="1">Belongs to the recoverin family.</text>
</comment>
<keyword evidence="7" id="KW-1185">Reference proteome</keyword>
<keyword evidence="4" id="KW-0106">Calcium</keyword>
<dbReference type="SUPFAM" id="SSF47473">
    <property type="entry name" value="EF-hand"/>
    <property type="match status" value="2"/>
</dbReference>
<keyword evidence="5" id="KW-0449">Lipoprotein</keyword>
<evidence type="ECO:0000313" key="6">
    <source>
        <dbReference type="EMBL" id="CAG9332582.1"/>
    </source>
</evidence>
<evidence type="ECO:0000256" key="3">
    <source>
        <dbReference type="ARBA" id="ARBA00022737"/>
    </source>
</evidence>
<dbReference type="GO" id="GO:0005509">
    <property type="term" value="F:calcium ion binding"/>
    <property type="evidence" value="ECO:0007669"/>
    <property type="project" value="InterPro"/>
</dbReference>
<dbReference type="AlphaFoldDB" id="A0AAU9K226"/>
<dbReference type="Gene3D" id="1.10.238.10">
    <property type="entry name" value="EF-hand"/>
    <property type="match status" value="1"/>
</dbReference>
<dbReference type="InterPro" id="IPR028846">
    <property type="entry name" value="Recoverin"/>
</dbReference>
<organism evidence="6 7">
    <name type="scientific">Blepharisma stoltei</name>
    <dbReference type="NCBI Taxonomy" id="1481888"/>
    <lineage>
        <taxon>Eukaryota</taxon>
        <taxon>Sar</taxon>
        <taxon>Alveolata</taxon>
        <taxon>Ciliophora</taxon>
        <taxon>Postciliodesmatophora</taxon>
        <taxon>Heterotrichea</taxon>
        <taxon>Heterotrichida</taxon>
        <taxon>Blepharismidae</taxon>
        <taxon>Blepharisma</taxon>
    </lineage>
</organism>
<dbReference type="InterPro" id="IPR011992">
    <property type="entry name" value="EF-hand-dom_pair"/>
</dbReference>
<keyword evidence="2" id="KW-0519">Myristate</keyword>
<comment type="caution">
    <text evidence="6">The sequence shown here is derived from an EMBL/GenBank/DDBJ whole genome shotgun (WGS) entry which is preliminary data.</text>
</comment>
<evidence type="ECO:0000256" key="5">
    <source>
        <dbReference type="ARBA" id="ARBA00023288"/>
    </source>
</evidence>
<evidence type="ECO:0000256" key="1">
    <source>
        <dbReference type="ARBA" id="ARBA00006049"/>
    </source>
</evidence>
<reference evidence="6" key="1">
    <citation type="submission" date="2021-09" db="EMBL/GenBank/DDBJ databases">
        <authorList>
            <consortium name="AG Swart"/>
            <person name="Singh M."/>
            <person name="Singh A."/>
            <person name="Seah K."/>
            <person name="Emmerich C."/>
        </authorList>
    </citation>
    <scope>NUCLEOTIDE SEQUENCE</scope>
    <source>
        <strain evidence="6">ATCC30299</strain>
    </source>
</reference>
<dbReference type="InterPro" id="IPR018247">
    <property type="entry name" value="EF_Hand_1_Ca_BS"/>
</dbReference>
<dbReference type="PROSITE" id="PS00018">
    <property type="entry name" value="EF_HAND_1"/>
    <property type="match status" value="1"/>
</dbReference>
<evidence type="ECO:0000256" key="4">
    <source>
        <dbReference type="ARBA" id="ARBA00022837"/>
    </source>
</evidence>
<proteinExistence type="inferred from homology"/>
<dbReference type="PANTHER" id="PTHR23055:SF178">
    <property type="entry name" value="NEUROCALCIN HOMOLOG"/>
    <property type="match status" value="1"/>
</dbReference>
<evidence type="ECO:0000256" key="2">
    <source>
        <dbReference type="ARBA" id="ARBA00022707"/>
    </source>
</evidence>
<dbReference type="EMBL" id="CAJZBQ010000054">
    <property type="protein sequence ID" value="CAG9332582.1"/>
    <property type="molecule type" value="Genomic_DNA"/>
</dbReference>
<protein>
    <submittedName>
        <fullName evidence="6">Uncharacterized protein</fullName>
    </submittedName>
</protein>
<name>A0AAU9K226_9CILI</name>
<evidence type="ECO:0000313" key="7">
    <source>
        <dbReference type="Proteomes" id="UP001162131"/>
    </source>
</evidence>
<dbReference type="Proteomes" id="UP001162131">
    <property type="component" value="Unassembled WGS sequence"/>
</dbReference>
<sequence length="467" mass="53792">MPYLLISNCSNNSIYKEMGNYLIINSQKSSISNFLSKPIDFSMQVLTKWFLSDILQFYKRYISYHWGKGFHLSRAEFKRLARVSPISGMEDVVFNYFRIPGHIEISILEIFASVIVYGNVEFNEKIRLAMYIFDLDGNKYLTRDEVYYLCEGFIKGIGSMTRGPIIEDSSIATLADTCFAILKKSVNMKICGEDLKTIVILNDTLYDLLHKNVEAQEEKKSCATEETPRAKTPLKLRGRGRGQTICIPCDLENRSLSSHRKRDISTTLTTRKSSFSKKRANNFSITVGKQLISRFEVSKFYEIFKTVENINGYATAISLHNALLKSKDFASEAGSIPLDGQFLNFTQMLAMVFRNASISEIKRLVRFINPELEPETPNKEEKTKRLSFNSVKFYPQLFETFEKDREGYIQFKALKTRLGGDFHEENLRYLFEQYRVPNKGIDLYGFIRMFIPNSTHIGQDVLNKLSA</sequence>
<keyword evidence="3" id="KW-0677">Repeat</keyword>
<accession>A0AAU9K226</accession>